<evidence type="ECO:0000313" key="1">
    <source>
        <dbReference type="EMBL" id="ACJ29242.1"/>
    </source>
</evidence>
<sequence>MFRHSWSYTLPPTGNILTKPFKLPKTESAMKLKYQIRFVITTALLTVSPQLVAEQAKQKHLDDPTRIMTKLGAGYDGELTFNGSIGLDETRMLRGQINADASEWQLGGSWLFEKGILNAYLNGHEERNTYNLGTYVSLSLMGVDTGKWMVFPMAGVSFVDGKRGNDNSTGAYLGAFAIRPIDAQWSLVTYVGGSIGSNDYSSYWLGAGASYKITSKHSVRLMGSYSEDNYRTDNKLSISYSYEL</sequence>
<gene>
    <name evidence="1" type="ordered locus">swp_2501</name>
</gene>
<evidence type="ECO:0000313" key="2">
    <source>
        <dbReference type="Proteomes" id="UP000000753"/>
    </source>
</evidence>
<dbReference type="STRING" id="225849.swp_2501"/>
<accession>B8CNZ8</accession>
<dbReference type="Proteomes" id="UP000000753">
    <property type="component" value="Chromosome"/>
</dbReference>
<dbReference type="HOGENOM" id="CLU_1049496_0_0_6"/>
<reference evidence="1 2" key="1">
    <citation type="journal article" date="2008" name="PLoS ONE">
        <title>Environmental adaptation: genomic analysis of the piezotolerant and psychrotolerant deep-sea iron reducing bacterium Shewanella piezotolerans WP3.</title>
        <authorList>
            <person name="Wang F."/>
            <person name="Wang J."/>
            <person name="Jian H."/>
            <person name="Zhang B."/>
            <person name="Li S."/>
            <person name="Wang F."/>
            <person name="Zeng X."/>
            <person name="Gao L."/>
            <person name="Bartlett D.H."/>
            <person name="Yu J."/>
            <person name="Hu S."/>
            <person name="Xiao X."/>
        </authorList>
    </citation>
    <scope>NUCLEOTIDE SEQUENCE [LARGE SCALE GENOMIC DNA]</scope>
    <source>
        <strain evidence="2">WP3 / JCM 13877</strain>
    </source>
</reference>
<organism evidence="1 2">
    <name type="scientific">Shewanella piezotolerans (strain WP3 / JCM 13877)</name>
    <dbReference type="NCBI Taxonomy" id="225849"/>
    <lineage>
        <taxon>Bacteria</taxon>
        <taxon>Pseudomonadati</taxon>
        <taxon>Pseudomonadota</taxon>
        <taxon>Gammaproteobacteria</taxon>
        <taxon>Alteromonadales</taxon>
        <taxon>Shewanellaceae</taxon>
        <taxon>Shewanella</taxon>
    </lineage>
</organism>
<proteinExistence type="predicted"/>
<dbReference type="EMBL" id="CP000472">
    <property type="protein sequence ID" value="ACJ29242.1"/>
    <property type="molecule type" value="Genomic_DNA"/>
</dbReference>
<protein>
    <submittedName>
        <fullName evidence="1">Uncharacterized protein</fullName>
    </submittedName>
</protein>
<keyword evidence="2" id="KW-1185">Reference proteome</keyword>
<name>B8CNZ8_SHEPW</name>
<dbReference type="eggNOG" id="ENOG50334M4">
    <property type="taxonomic scope" value="Bacteria"/>
</dbReference>
<dbReference type="AlphaFoldDB" id="B8CNZ8"/>
<dbReference type="KEGG" id="swp:swp_2501"/>